<gene>
    <name evidence="2" type="ORF">cubi_01730</name>
</gene>
<dbReference type="GeneID" id="39978521"/>
<feature type="region of interest" description="Disordered" evidence="1">
    <location>
        <begin position="203"/>
        <end position="240"/>
    </location>
</feature>
<dbReference type="AlphaFoldDB" id="A0A1J4MB93"/>
<comment type="caution">
    <text evidence="2">The sequence shown here is derived from an EMBL/GenBank/DDBJ whole genome shotgun (WGS) entry which is preliminary data.</text>
</comment>
<dbReference type="Proteomes" id="UP000186176">
    <property type="component" value="Unassembled WGS sequence"/>
</dbReference>
<accession>A0A1J4MB93</accession>
<dbReference type="OrthoDB" id="339566at2759"/>
<evidence type="ECO:0000313" key="2">
    <source>
        <dbReference type="EMBL" id="OII71255.1"/>
    </source>
</evidence>
<reference evidence="2 3" key="1">
    <citation type="submission" date="2016-10" db="EMBL/GenBank/DDBJ databases">
        <title>Reductive evolution of mitochondrial metabolism and differential evolution of invasion-related proteins in Cryptosporidium.</title>
        <authorList>
            <person name="Liu S."/>
            <person name="Roellig D.M."/>
            <person name="Guo Y."/>
            <person name="Li N."/>
            <person name="Frace M.A."/>
            <person name="Tang K."/>
            <person name="Zhang L."/>
            <person name="Feng Y."/>
            <person name="Xiao L."/>
        </authorList>
    </citation>
    <scope>NUCLEOTIDE SEQUENCE [LARGE SCALE GENOMIC DNA]</scope>
    <source>
        <strain evidence="2">39726</strain>
    </source>
</reference>
<name>A0A1J4MB93_9CRYT</name>
<evidence type="ECO:0000256" key="1">
    <source>
        <dbReference type="SAM" id="MobiDB-lite"/>
    </source>
</evidence>
<protein>
    <submittedName>
        <fullName evidence="2">Uncharacterized protein</fullName>
    </submittedName>
</protein>
<keyword evidence="3" id="KW-1185">Reference proteome</keyword>
<organism evidence="2 3">
    <name type="scientific">Cryptosporidium ubiquitum</name>
    <dbReference type="NCBI Taxonomy" id="857276"/>
    <lineage>
        <taxon>Eukaryota</taxon>
        <taxon>Sar</taxon>
        <taxon>Alveolata</taxon>
        <taxon>Apicomplexa</taxon>
        <taxon>Conoidasida</taxon>
        <taxon>Coccidia</taxon>
        <taxon>Eucoccidiorida</taxon>
        <taxon>Eimeriorina</taxon>
        <taxon>Cryptosporidiidae</taxon>
        <taxon>Cryptosporidium</taxon>
    </lineage>
</organism>
<dbReference type="EMBL" id="LRBP01000030">
    <property type="protein sequence ID" value="OII71255.1"/>
    <property type="molecule type" value="Genomic_DNA"/>
</dbReference>
<sequence length="240" mass="27607">MEEQELSIKREDNEYNRHNFQIDGNNIDLSINNHHKKSSNLESQMMKESFSKSSLKDLCRLLLSSFCGILDEFGLETQADEEMLLMAIDSEDFDSVIEYVKLFRNKISSILILNNIVKDFKTDMEIGMTTVPEIINDIENMQDSEYDQISETERNSIEQVINYNDKDIIEDDLTNIDSNDFQKRIDLNNPELGNLKILSPNTNINSSNHIKKSPVPPLNVEKAGPGSWNRGQLPDEYPIE</sequence>
<dbReference type="VEuPathDB" id="CryptoDB:cubi_01730"/>
<evidence type="ECO:0000313" key="3">
    <source>
        <dbReference type="Proteomes" id="UP000186176"/>
    </source>
</evidence>
<dbReference type="RefSeq" id="XP_028873126.1">
    <property type="nucleotide sequence ID" value="XM_029018742.1"/>
</dbReference>
<proteinExistence type="predicted"/>